<dbReference type="InterPro" id="IPR014720">
    <property type="entry name" value="dsRBD_dom"/>
</dbReference>
<dbReference type="InterPro" id="IPR051247">
    <property type="entry name" value="RLC_Component"/>
</dbReference>
<feature type="compositionally biased region" description="Polar residues" evidence="3">
    <location>
        <begin position="68"/>
        <end position="94"/>
    </location>
</feature>
<evidence type="ECO:0000256" key="3">
    <source>
        <dbReference type="SAM" id="MobiDB-lite"/>
    </source>
</evidence>
<dbReference type="Gene3D" id="3.30.160.20">
    <property type="match status" value="1"/>
</dbReference>
<dbReference type="EMBL" id="JAAIUW010000001">
    <property type="protein sequence ID" value="KAF7843208.1"/>
    <property type="molecule type" value="Genomic_DNA"/>
</dbReference>
<evidence type="ECO:0000256" key="2">
    <source>
        <dbReference type="PROSITE-ProRule" id="PRU00266"/>
    </source>
</evidence>
<feature type="domain" description="DRBM" evidence="4">
    <location>
        <begin position="105"/>
        <end position="181"/>
    </location>
</feature>
<evidence type="ECO:0000313" key="5">
    <source>
        <dbReference type="EMBL" id="KAF7843208.1"/>
    </source>
</evidence>
<dbReference type="Pfam" id="PF14709">
    <property type="entry name" value="DND1_DSRM"/>
    <property type="match status" value="1"/>
</dbReference>
<sequence length="189" mass="20929">MDNKYSDSGKLVINLKHLPPLDPVGVTNSSYNVSTSSSRAAPKFVKPNPNRAMKFVKSDEASRKSRTRTLSNVDGSSDSSCKTSEARGNTTSDTDSVDEGMKQGSARSNLYEICAASHWKRPIFECCKEEGPSHRRKFTFKVVLEIEAAPETIIECYGSPHQKKKRAADHAAEGALWYLKHLGHVKKNK</sequence>
<dbReference type="CDD" id="cd19869">
    <property type="entry name" value="DSRM_DCL_plant"/>
    <property type="match status" value="1"/>
</dbReference>
<dbReference type="GO" id="GO:0070578">
    <property type="term" value="C:RISC-loading complex"/>
    <property type="evidence" value="ECO:0007669"/>
    <property type="project" value="TreeGrafter"/>
</dbReference>
<accession>A0A834XH93</accession>
<evidence type="ECO:0000313" key="6">
    <source>
        <dbReference type="Proteomes" id="UP000634136"/>
    </source>
</evidence>
<dbReference type="GO" id="GO:0005634">
    <property type="term" value="C:nucleus"/>
    <property type="evidence" value="ECO:0007669"/>
    <property type="project" value="TreeGrafter"/>
</dbReference>
<feature type="compositionally biased region" description="Low complexity" evidence="3">
    <location>
        <begin position="26"/>
        <end position="38"/>
    </location>
</feature>
<dbReference type="Proteomes" id="UP000634136">
    <property type="component" value="Unassembled WGS sequence"/>
</dbReference>
<protein>
    <submittedName>
        <fullName evidence="5">Ribonuclease 3-like protein 1</fullName>
    </submittedName>
</protein>
<reference evidence="5" key="1">
    <citation type="submission" date="2020-09" db="EMBL/GenBank/DDBJ databases">
        <title>Genome-Enabled Discovery of Anthraquinone Biosynthesis in Senna tora.</title>
        <authorList>
            <person name="Kang S.-H."/>
            <person name="Pandey R.P."/>
            <person name="Lee C.-M."/>
            <person name="Sim J.-S."/>
            <person name="Jeong J.-T."/>
            <person name="Choi B.-S."/>
            <person name="Jung M."/>
            <person name="Ginzburg D."/>
            <person name="Zhao K."/>
            <person name="Won S.Y."/>
            <person name="Oh T.-J."/>
            <person name="Yu Y."/>
            <person name="Kim N.-H."/>
            <person name="Lee O.R."/>
            <person name="Lee T.-H."/>
            <person name="Bashyal P."/>
            <person name="Kim T.-S."/>
            <person name="Lee W.-H."/>
            <person name="Kawkins C."/>
            <person name="Kim C.-K."/>
            <person name="Kim J.S."/>
            <person name="Ahn B.O."/>
            <person name="Rhee S.Y."/>
            <person name="Sohng J.K."/>
        </authorList>
    </citation>
    <scope>NUCLEOTIDE SEQUENCE</scope>
    <source>
        <tissue evidence="5">Leaf</tissue>
    </source>
</reference>
<dbReference type="AlphaFoldDB" id="A0A834XH93"/>
<feature type="region of interest" description="Disordered" evidence="3">
    <location>
        <begin position="18"/>
        <end position="102"/>
    </location>
</feature>
<name>A0A834XH93_9FABA</name>
<organism evidence="5 6">
    <name type="scientific">Senna tora</name>
    <dbReference type="NCBI Taxonomy" id="362788"/>
    <lineage>
        <taxon>Eukaryota</taxon>
        <taxon>Viridiplantae</taxon>
        <taxon>Streptophyta</taxon>
        <taxon>Embryophyta</taxon>
        <taxon>Tracheophyta</taxon>
        <taxon>Spermatophyta</taxon>
        <taxon>Magnoliopsida</taxon>
        <taxon>eudicotyledons</taxon>
        <taxon>Gunneridae</taxon>
        <taxon>Pentapetalae</taxon>
        <taxon>rosids</taxon>
        <taxon>fabids</taxon>
        <taxon>Fabales</taxon>
        <taxon>Fabaceae</taxon>
        <taxon>Caesalpinioideae</taxon>
        <taxon>Cassia clade</taxon>
        <taxon>Senna</taxon>
    </lineage>
</organism>
<dbReference type="PANTHER" id="PTHR46205">
    <property type="entry name" value="LOQUACIOUS, ISOFORM B"/>
    <property type="match status" value="1"/>
</dbReference>
<dbReference type="SUPFAM" id="SSF54768">
    <property type="entry name" value="dsRNA-binding domain-like"/>
    <property type="match status" value="1"/>
</dbReference>
<gene>
    <name evidence="5" type="ORF">G2W53_000113</name>
</gene>
<dbReference type="GO" id="GO:0016442">
    <property type="term" value="C:RISC complex"/>
    <property type="evidence" value="ECO:0007669"/>
    <property type="project" value="TreeGrafter"/>
</dbReference>
<dbReference type="GO" id="GO:0003725">
    <property type="term" value="F:double-stranded RNA binding"/>
    <property type="evidence" value="ECO:0007669"/>
    <property type="project" value="TreeGrafter"/>
</dbReference>
<keyword evidence="6" id="KW-1185">Reference proteome</keyword>
<dbReference type="GO" id="GO:0005737">
    <property type="term" value="C:cytoplasm"/>
    <property type="evidence" value="ECO:0007669"/>
    <property type="project" value="TreeGrafter"/>
</dbReference>
<dbReference type="GO" id="GO:0035197">
    <property type="term" value="F:siRNA binding"/>
    <property type="evidence" value="ECO:0007669"/>
    <property type="project" value="TreeGrafter"/>
</dbReference>
<dbReference type="PANTHER" id="PTHR46205:SF3">
    <property type="entry name" value="LOQUACIOUS, ISOFORM B"/>
    <property type="match status" value="1"/>
</dbReference>
<dbReference type="GO" id="GO:0070920">
    <property type="term" value="P:regulation of regulatory ncRNA processing"/>
    <property type="evidence" value="ECO:0007669"/>
    <property type="project" value="TreeGrafter"/>
</dbReference>
<evidence type="ECO:0000256" key="1">
    <source>
        <dbReference type="ARBA" id="ARBA00022884"/>
    </source>
</evidence>
<dbReference type="SMART" id="SM00358">
    <property type="entry name" value="DSRM"/>
    <property type="match status" value="1"/>
</dbReference>
<dbReference type="GO" id="GO:0030422">
    <property type="term" value="P:siRNA processing"/>
    <property type="evidence" value="ECO:0007669"/>
    <property type="project" value="TreeGrafter"/>
</dbReference>
<proteinExistence type="predicted"/>
<comment type="caution">
    <text evidence="5">The sequence shown here is derived from an EMBL/GenBank/DDBJ whole genome shotgun (WGS) entry which is preliminary data.</text>
</comment>
<dbReference type="PROSITE" id="PS50137">
    <property type="entry name" value="DS_RBD"/>
    <property type="match status" value="1"/>
</dbReference>
<dbReference type="OrthoDB" id="786951at2759"/>
<keyword evidence="1 2" id="KW-0694">RNA-binding</keyword>
<evidence type="ECO:0000259" key="4">
    <source>
        <dbReference type="PROSITE" id="PS50137"/>
    </source>
</evidence>